<name>A0A7C1CCT4_9CREN</name>
<evidence type="ECO:0000313" key="2">
    <source>
        <dbReference type="EMBL" id="HDP14962.1"/>
    </source>
</evidence>
<evidence type="ECO:0000259" key="1">
    <source>
        <dbReference type="Pfam" id="PF13240"/>
    </source>
</evidence>
<dbReference type="EMBL" id="DSAY01000076">
    <property type="protein sequence ID" value="HDP14962.1"/>
    <property type="molecule type" value="Genomic_DNA"/>
</dbReference>
<dbReference type="InterPro" id="IPR026870">
    <property type="entry name" value="Zinc_ribbon_dom"/>
</dbReference>
<sequence>MSIVRRFPQTDKLSYDPVSDTAILLGDFIGATPVVGVRKAELSSGAILLNELQAFEEVVINGNCIVKGGVSSPRITIVTSGATPTIILGDIYGPSSEKREAASLLKVQGDGEALIQGTIISDRIEFSGRVTVVGDIFALQELKIEGPALVMGRIMVGSEGSPGRAYISRSTIYQLFATGEVVLGEGVTLISPVAVVKGGRILWRDSSGSEKLFSEAETSSVRVFSFPCLFCPKVRNPLLCEKYLDGECDAFESLRSYDYSSVKEKNMSVLSWMWRASPSIVAQNLLAKRMFTITRSLYNPRVDAGSRKINEIPHTEYPSYIIQEALTRFREAAGTYSEVVKKTLSDLLEDYYKKNYKEYIRCPKCGVPNPVDAKICIYCGEALGGKTA</sequence>
<dbReference type="AlphaFoldDB" id="A0A7C1CCT4"/>
<accession>A0A7C1CCT4</accession>
<comment type="caution">
    <text evidence="2">The sequence shown here is derived from an EMBL/GenBank/DDBJ whole genome shotgun (WGS) entry which is preliminary data.</text>
</comment>
<feature type="domain" description="Zinc-ribbon" evidence="1">
    <location>
        <begin position="362"/>
        <end position="382"/>
    </location>
</feature>
<proteinExistence type="predicted"/>
<protein>
    <submittedName>
        <fullName evidence="2">Zinc ribbon domain-containing protein</fullName>
    </submittedName>
</protein>
<gene>
    <name evidence="2" type="ORF">ENN26_04185</name>
</gene>
<dbReference type="Pfam" id="PF13240">
    <property type="entry name" value="Zn_Ribbon_1"/>
    <property type="match status" value="1"/>
</dbReference>
<reference evidence="2" key="1">
    <citation type="journal article" date="2020" name="mSystems">
        <title>Genome- and Community-Level Interaction Insights into Carbon Utilization and Element Cycling Functions of Hydrothermarchaeota in Hydrothermal Sediment.</title>
        <authorList>
            <person name="Zhou Z."/>
            <person name="Liu Y."/>
            <person name="Xu W."/>
            <person name="Pan J."/>
            <person name="Luo Z.H."/>
            <person name="Li M."/>
        </authorList>
    </citation>
    <scope>NUCLEOTIDE SEQUENCE [LARGE SCALE GENOMIC DNA]</scope>
    <source>
        <strain evidence="2">SpSt-116</strain>
    </source>
</reference>
<organism evidence="2">
    <name type="scientific">Thermofilum adornatum</name>
    <dbReference type="NCBI Taxonomy" id="1365176"/>
    <lineage>
        <taxon>Archaea</taxon>
        <taxon>Thermoproteota</taxon>
        <taxon>Thermoprotei</taxon>
        <taxon>Thermofilales</taxon>
        <taxon>Thermofilaceae</taxon>
        <taxon>Thermofilum</taxon>
    </lineage>
</organism>